<dbReference type="AlphaFoldDB" id="A0A095VPW1"/>
<evidence type="ECO:0000313" key="2">
    <source>
        <dbReference type="EMBL" id="KGE03128.1"/>
    </source>
</evidence>
<proteinExistence type="predicted"/>
<comment type="caution">
    <text evidence="2">The sequence shown here is derived from an EMBL/GenBank/DDBJ whole genome shotgun (WGS) entry which is preliminary data.</text>
</comment>
<evidence type="ECO:0000313" key="3">
    <source>
        <dbReference type="Proteomes" id="UP000029640"/>
    </source>
</evidence>
<sequence>MICKQLARLSTAVVLAGIAQGALAQDDDRLDVSVSYNTDAFFGPNPFAGVSYDTGKGYDLTFYGIAWGAGTGGAWGNWTEFGVGVGFEMMEGDLYVNPQIGFTNGNLVSSGTADDGVVGDAIVPNLTLVYDDGEWEGNLYAGWYGELRDEAPDGGTTLEYLHYWVNGGKKFADYFSVGLHFEELSLEGGSNVSSQDGYQWLGPYIQIAKENAGMRFSFGTDLTNDDDSFSTSDFYKLQFFYSF</sequence>
<dbReference type="InterPro" id="IPR046620">
    <property type="entry name" value="DUF6733"/>
</dbReference>
<organism evidence="2 3">
    <name type="scientific">Pseudohaliea rubra DSM 19751</name>
    <dbReference type="NCBI Taxonomy" id="1265313"/>
    <lineage>
        <taxon>Bacteria</taxon>
        <taxon>Pseudomonadati</taxon>
        <taxon>Pseudomonadota</taxon>
        <taxon>Gammaproteobacteria</taxon>
        <taxon>Cellvibrionales</taxon>
        <taxon>Halieaceae</taxon>
        <taxon>Pseudohaliea</taxon>
    </lineage>
</organism>
<keyword evidence="3" id="KW-1185">Reference proteome</keyword>
<dbReference type="HOGENOM" id="CLU_062808_0_0_6"/>
<dbReference type="EMBL" id="AUVB01000070">
    <property type="protein sequence ID" value="KGE03128.1"/>
    <property type="molecule type" value="Genomic_DNA"/>
</dbReference>
<dbReference type="RefSeq" id="WP_201771525.1">
    <property type="nucleotide sequence ID" value="NZ_KN234750.1"/>
</dbReference>
<dbReference type="eggNOG" id="ENOG5032VIB">
    <property type="taxonomic scope" value="Bacteria"/>
</dbReference>
<name>A0A095VPW1_9GAMM</name>
<dbReference type="Pfam" id="PF20507">
    <property type="entry name" value="DUF6733"/>
    <property type="match status" value="1"/>
</dbReference>
<accession>A0A095VPW1</accession>
<dbReference type="Proteomes" id="UP000029640">
    <property type="component" value="Unassembled WGS sequence"/>
</dbReference>
<reference evidence="2 3" key="1">
    <citation type="journal article" date="2014" name="Genome Announc.">
        <title>Genome Sequence of Gammaproteobacterial Pseudohaliea rubra Type Strain DSM 19751, Isolated from Coastal Seawater of the Mediterranean Sea.</title>
        <authorList>
            <person name="Spring S."/>
            <person name="Fiebig A."/>
            <person name="Riedel T."/>
            <person name="Goker M."/>
            <person name="Klenk H.P."/>
        </authorList>
    </citation>
    <scope>NUCLEOTIDE SEQUENCE [LARGE SCALE GENOMIC DNA]</scope>
    <source>
        <strain evidence="2 3">DSM 19751</strain>
    </source>
</reference>
<gene>
    <name evidence="2" type="ORF">HRUBRA_02360</name>
</gene>
<feature type="chain" id="PRO_5001920007" evidence="1">
    <location>
        <begin position="25"/>
        <end position="243"/>
    </location>
</feature>
<protein>
    <submittedName>
        <fullName evidence="2">InterPro</fullName>
    </submittedName>
</protein>
<evidence type="ECO:0000256" key="1">
    <source>
        <dbReference type="SAM" id="SignalP"/>
    </source>
</evidence>
<keyword evidence="1" id="KW-0732">Signal</keyword>
<dbReference type="PATRIC" id="fig|1265313.6.peg.2331"/>
<feature type="signal peptide" evidence="1">
    <location>
        <begin position="1"/>
        <end position="24"/>
    </location>
</feature>